<dbReference type="RefSeq" id="WP_102995639.1">
    <property type="nucleotide sequence ID" value="NZ_CP025938.1"/>
</dbReference>
<dbReference type="AlphaFoldDB" id="A0A2I7SIB3"/>
<dbReference type="InterPro" id="IPR018193">
    <property type="entry name" value="Glyc_kinase_flavodox-like_fold"/>
</dbReference>
<dbReference type="Proteomes" id="UP000236592">
    <property type="component" value="Chromosome"/>
</dbReference>
<dbReference type="Pfam" id="PF02595">
    <property type="entry name" value="Gly_kinase"/>
    <property type="match status" value="1"/>
</dbReference>
<evidence type="ECO:0000313" key="6">
    <source>
        <dbReference type="Proteomes" id="UP000236592"/>
    </source>
</evidence>
<evidence type="ECO:0000256" key="4">
    <source>
        <dbReference type="PIRNR" id="PIRNR006078"/>
    </source>
</evidence>
<dbReference type="GO" id="GO:0031388">
    <property type="term" value="P:organic acid phosphorylation"/>
    <property type="evidence" value="ECO:0007669"/>
    <property type="project" value="UniProtKB-UniRule"/>
</dbReference>
<keyword evidence="2 4" id="KW-0808">Transferase</keyword>
<organism evidence="5 6">
    <name type="scientific">Pseudotamlana carrageenivorans</name>
    <dbReference type="NCBI Taxonomy" id="2069432"/>
    <lineage>
        <taxon>Bacteria</taxon>
        <taxon>Pseudomonadati</taxon>
        <taxon>Bacteroidota</taxon>
        <taxon>Flavobacteriia</taxon>
        <taxon>Flavobacteriales</taxon>
        <taxon>Flavobacteriaceae</taxon>
        <taxon>Pseudotamlana</taxon>
    </lineage>
</organism>
<dbReference type="PANTHER" id="PTHR21599">
    <property type="entry name" value="GLYCERATE KINASE"/>
    <property type="match status" value="1"/>
</dbReference>
<name>A0A2I7SIB3_9FLAO</name>
<evidence type="ECO:0000256" key="1">
    <source>
        <dbReference type="ARBA" id="ARBA00006284"/>
    </source>
</evidence>
<evidence type="ECO:0000256" key="3">
    <source>
        <dbReference type="ARBA" id="ARBA00022777"/>
    </source>
</evidence>
<gene>
    <name evidence="5" type="ORF">C1A40_09190</name>
</gene>
<dbReference type="SUPFAM" id="SSF110738">
    <property type="entry name" value="Glycerate kinase I"/>
    <property type="match status" value="1"/>
</dbReference>
<accession>A0A2I7SIB3</accession>
<dbReference type="PIRSF" id="PIRSF006078">
    <property type="entry name" value="GlxK"/>
    <property type="match status" value="1"/>
</dbReference>
<dbReference type="EMBL" id="CP025938">
    <property type="protein sequence ID" value="AUS05626.1"/>
    <property type="molecule type" value="Genomic_DNA"/>
</dbReference>
<dbReference type="InterPro" id="IPR004381">
    <property type="entry name" value="Glycerate_kinase"/>
</dbReference>
<dbReference type="GO" id="GO:0008887">
    <property type="term" value="F:glycerate kinase activity"/>
    <property type="evidence" value="ECO:0007669"/>
    <property type="project" value="UniProtKB-UniRule"/>
</dbReference>
<evidence type="ECO:0000256" key="2">
    <source>
        <dbReference type="ARBA" id="ARBA00022679"/>
    </source>
</evidence>
<reference evidence="6" key="1">
    <citation type="submission" date="2018-01" db="EMBL/GenBank/DDBJ databases">
        <title>Complete genome of Tamlana sp. UJ94.</title>
        <authorList>
            <person name="Jung J."/>
            <person name="Chung D."/>
            <person name="Bae S.S."/>
            <person name="Baek K."/>
        </authorList>
    </citation>
    <scope>NUCLEOTIDE SEQUENCE [LARGE SCALE GENOMIC DNA]</scope>
    <source>
        <strain evidence="6">UJ94</strain>
    </source>
</reference>
<evidence type="ECO:0000313" key="5">
    <source>
        <dbReference type="EMBL" id="AUS05626.1"/>
    </source>
</evidence>
<dbReference type="InterPro" id="IPR018197">
    <property type="entry name" value="Glycerate_kinase_RE-like"/>
</dbReference>
<protein>
    <submittedName>
        <fullName evidence="5">Glycerate kinase</fullName>
    </submittedName>
</protein>
<proteinExistence type="inferred from homology"/>
<dbReference type="Gene3D" id="3.40.50.10350">
    <property type="entry name" value="Glycerate kinase, domain 1"/>
    <property type="match status" value="1"/>
</dbReference>
<keyword evidence="3 4" id="KW-0418">Kinase</keyword>
<dbReference type="NCBIfam" id="TIGR00045">
    <property type="entry name" value="glycerate kinase"/>
    <property type="match status" value="1"/>
</dbReference>
<dbReference type="KEGG" id="taj:C1A40_09190"/>
<dbReference type="InterPro" id="IPR036129">
    <property type="entry name" value="Glycerate_kinase_sf"/>
</dbReference>
<comment type="similarity">
    <text evidence="1 4">Belongs to the glycerate kinase type-1 family.</text>
</comment>
<dbReference type="OrthoDB" id="9774290at2"/>
<sequence>MKIVLAPDKFKNSVSGFAFCKAVEAGLKEIRPDLKVVSLPLADGGDGTIDIINFYLKGEFVSVQVHNPFFERISASYLFAEKSKTAFIEMAEASGLKLLKLEELDCKNATTLGAGELIVDALNQGAEQIILGIGGSATNDCGIGMASALGYRFLDENDKEVKPIGANLSKIKRIDASYIHAKLKSVKFQIACDVENLLYGKNGAVQVYAKQKGANKKDRVLLEQGLQDFSKVLENHFNMDVQSVKGGGAAGGMGIASKVFLNGILEPGITLVKDLVDFDHQIQGAIWLITGEGKLDVQTLSGKTIRGVLDSAKAKKIKVAALCGAIDLNENKLRDFGIDYADSVLNYSENLNDAMENGKAYLVEMARIFAKKHL</sequence>
<dbReference type="Gene3D" id="3.90.1510.10">
    <property type="entry name" value="Glycerate kinase, domain 2"/>
    <property type="match status" value="1"/>
</dbReference>
<dbReference type="PANTHER" id="PTHR21599:SF0">
    <property type="entry name" value="GLYCERATE KINASE"/>
    <property type="match status" value="1"/>
</dbReference>
<keyword evidence="6" id="KW-1185">Reference proteome</keyword>